<dbReference type="Proteomes" id="UP000314294">
    <property type="component" value="Unassembled WGS sequence"/>
</dbReference>
<reference evidence="1 2" key="1">
    <citation type="submission" date="2019-03" db="EMBL/GenBank/DDBJ databases">
        <title>First draft genome of Liparis tanakae, snailfish: a comprehensive survey of snailfish specific genes.</title>
        <authorList>
            <person name="Kim W."/>
            <person name="Song I."/>
            <person name="Jeong J.-H."/>
            <person name="Kim D."/>
            <person name="Kim S."/>
            <person name="Ryu S."/>
            <person name="Song J.Y."/>
            <person name="Lee S.K."/>
        </authorList>
    </citation>
    <scope>NUCLEOTIDE SEQUENCE [LARGE SCALE GENOMIC DNA]</scope>
    <source>
        <tissue evidence="1">Muscle</tissue>
    </source>
</reference>
<evidence type="ECO:0000313" key="2">
    <source>
        <dbReference type="Proteomes" id="UP000314294"/>
    </source>
</evidence>
<dbReference type="EMBL" id="SRLO01001168">
    <property type="protein sequence ID" value="TNN40681.1"/>
    <property type="molecule type" value="Genomic_DNA"/>
</dbReference>
<protein>
    <submittedName>
        <fullName evidence="1">Uncharacterized protein</fullName>
    </submittedName>
</protein>
<proteinExistence type="predicted"/>
<accession>A0A4Z2FIB3</accession>
<dbReference type="AlphaFoldDB" id="A0A4Z2FIB3"/>
<keyword evidence="2" id="KW-1185">Reference proteome</keyword>
<comment type="caution">
    <text evidence="1">The sequence shown here is derived from an EMBL/GenBank/DDBJ whole genome shotgun (WGS) entry which is preliminary data.</text>
</comment>
<evidence type="ECO:0000313" key="1">
    <source>
        <dbReference type="EMBL" id="TNN40681.1"/>
    </source>
</evidence>
<sequence length="192" mass="20733">MNVSRLKPHRKPTGVFHGRDDERRGVLPVLLETRAEHREQALGEGVREAVEVQPGLHVVERDLAALVIQEHAHFAGRRRQRQREAERRQRLDLAVLQPQAPVAALGAQLDLALAAGRGGGHAQRPRRLAPQVHLPVVAPGAQALAAQDEEGGAKALGPLRVDGLALFVPHLAAVLGHGQVLLGRGRVQDHLA</sequence>
<name>A0A4Z2FIB3_9TELE</name>
<organism evidence="1 2">
    <name type="scientific">Liparis tanakae</name>
    <name type="common">Tanaka's snailfish</name>
    <dbReference type="NCBI Taxonomy" id="230148"/>
    <lineage>
        <taxon>Eukaryota</taxon>
        <taxon>Metazoa</taxon>
        <taxon>Chordata</taxon>
        <taxon>Craniata</taxon>
        <taxon>Vertebrata</taxon>
        <taxon>Euteleostomi</taxon>
        <taxon>Actinopterygii</taxon>
        <taxon>Neopterygii</taxon>
        <taxon>Teleostei</taxon>
        <taxon>Neoteleostei</taxon>
        <taxon>Acanthomorphata</taxon>
        <taxon>Eupercaria</taxon>
        <taxon>Perciformes</taxon>
        <taxon>Cottioidei</taxon>
        <taxon>Cottales</taxon>
        <taxon>Liparidae</taxon>
        <taxon>Liparis</taxon>
    </lineage>
</organism>
<gene>
    <name evidence="1" type="ORF">EYF80_049150</name>
</gene>